<dbReference type="GO" id="GO:0016780">
    <property type="term" value="F:phosphotransferase activity, for other substituted phosphate groups"/>
    <property type="evidence" value="ECO:0007669"/>
    <property type="project" value="TreeGrafter"/>
</dbReference>
<organism evidence="4 5">
    <name type="scientific">Sphaerospermopsis reniformis</name>
    <dbReference type="NCBI Taxonomy" id="531300"/>
    <lineage>
        <taxon>Bacteria</taxon>
        <taxon>Bacillati</taxon>
        <taxon>Cyanobacteriota</taxon>
        <taxon>Cyanophyceae</taxon>
        <taxon>Nostocales</taxon>
        <taxon>Aphanizomenonaceae</taxon>
        <taxon>Sphaerospermopsis</taxon>
    </lineage>
</organism>
<evidence type="ECO:0000313" key="4">
    <source>
        <dbReference type="EMBL" id="GCL36912.1"/>
    </source>
</evidence>
<name>A0A479ZXI4_9CYAN</name>
<keyword evidence="2" id="KW-0812">Transmembrane</keyword>
<dbReference type="PANTHER" id="PTHR30576">
    <property type="entry name" value="COLANIC BIOSYNTHESIS UDP-GLUCOSE LIPID CARRIER TRANSFERASE"/>
    <property type="match status" value="1"/>
</dbReference>
<reference evidence="5" key="1">
    <citation type="submission" date="2019-02" db="EMBL/GenBank/DDBJ databases">
        <title>Draft genome sequence of Sphaerospermopsis reniformis NIES-1949.</title>
        <authorList>
            <person name="Yamaguchi H."/>
            <person name="Suzuki S."/>
            <person name="Kawachi M."/>
        </authorList>
    </citation>
    <scope>NUCLEOTIDE SEQUENCE [LARGE SCALE GENOMIC DNA]</scope>
    <source>
        <strain evidence="5">NIES-1949</strain>
    </source>
</reference>
<dbReference type="AlphaFoldDB" id="A0A479ZXI4"/>
<keyword evidence="2" id="KW-1133">Transmembrane helix</keyword>
<dbReference type="Pfam" id="PF02397">
    <property type="entry name" value="Bac_transf"/>
    <property type="match status" value="1"/>
</dbReference>
<comment type="similarity">
    <text evidence="1">Belongs to the bacterial sugar transferase family.</text>
</comment>
<evidence type="ECO:0000259" key="3">
    <source>
        <dbReference type="Pfam" id="PF02397"/>
    </source>
</evidence>
<keyword evidence="2" id="KW-0472">Membrane</keyword>
<evidence type="ECO:0000313" key="5">
    <source>
        <dbReference type="Proteomes" id="UP000300142"/>
    </source>
</evidence>
<sequence length="245" mass="27930">MKRLFDTVASTVGLLLCFPVFLVAGTLIWLQDFCSPLYVATRIGLKGKPFQMLKLRSMVVNADRIGVDSTSANDPRITRVGHFIRRYKLDELSQLWNVLKGEMSLVGPRPNVRREVNLYTSTEMKLLSVKPGITDISSIVFSDLGEILRNHSDPDIAYNQLVRPWKSRLSLIYIENQSFVLDIKLILITVMSIFSRRLALREVTKILVNLQVDKQLIQIASRQTELYPFPPPGATEIVISREHVY</sequence>
<evidence type="ECO:0000256" key="2">
    <source>
        <dbReference type="SAM" id="Phobius"/>
    </source>
</evidence>
<keyword evidence="4" id="KW-0808">Transferase</keyword>
<dbReference type="PANTHER" id="PTHR30576:SF20">
    <property type="entry name" value="QUINOVOSAMINEPHOSPHOTRANSFERAE-RELATED"/>
    <property type="match status" value="1"/>
</dbReference>
<accession>A0A479ZXI4</accession>
<evidence type="ECO:0000256" key="1">
    <source>
        <dbReference type="ARBA" id="ARBA00006464"/>
    </source>
</evidence>
<proteinExistence type="inferred from homology"/>
<comment type="caution">
    <text evidence="4">The sequence shown here is derived from an EMBL/GenBank/DDBJ whole genome shotgun (WGS) entry which is preliminary data.</text>
</comment>
<feature type="domain" description="Bacterial sugar transferase" evidence="3">
    <location>
        <begin position="2"/>
        <end position="194"/>
    </location>
</feature>
<dbReference type="InterPro" id="IPR003362">
    <property type="entry name" value="Bact_transf"/>
</dbReference>
<dbReference type="EMBL" id="BJCE01000055">
    <property type="protein sequence ID" value="GCL36912.1"/>
    <property type="molecule type" value="Genomic_DNA"/>
</dbReference>
<feature type="transmembrane region" description="Helical" evidence="2">
    <location>
        <begin position="12"/>
        <end position="30"/>
    </location>
</feature>
<protein>
    <submittedName>
        <fullName evidence="4">Sugar transferases involved in lipopolysaccharide synthesis-like protein</fullName>
    </submittedName>
</protein>
<dbReference type="Proteomes" id="UP000300142">
    <property type="component" value="Unassembled WGS sequence"/>
</dbReference>
<gene>
    <name evidence="4" type="ORF">SR1949_20180</name>
</gene>
<keyword evidence="5" id="KW-1185">Reference proteome</keyword>